<accession>M1V6X0</accession>
<dbReference type="eggNOG" id="KOG4003">
    <property type="taxonomic scope" value="Eukaryota"/>
</dbReference>
<dbReference type="KEGG" id="cme:CYME_CMR399C"/>
<proteinExistence type="inferred from homology"/>
<protein>
    <recommendedName>
        <fullName evidence="6">nicotinamidase</fullName>
        <ecNumber evidence="6">3.5.1.19</ecNumber>
    </recommendedName>
    <alternativeName>
        <fullName evidence="7">Nicotinamide deamidase</fullName>
    </alternativeName>
</protein>
<dbReference type="Gene3D" id="3.40.50.850">
    <property type="entry name" value="Isochorismatase-like"/>
    <property type="match status" value="1"/>
</dbReference>
<evidence type="ECO:0000313" key="9">
    <source>
        <dbReference type="EMBL" id="BAM82585.1"/>
    </source>
</evidence>
<evidence type="ECO:0000256" key="2">
    <source>
        <dbReference type="ARBA" id="ARBA00022642"/>
    </source>
</evidence>
<reference evidence="9 10" key="2">
    <citation type="journal article" date="2007" name="BMC Biol.">
        <title>A 100%-complete sequence reveals unusually simple genomic features in the hot-spring red alga Cyanidioschyzon merolae.</title>
        <authorList>
            <person name="Nozaki H."/>
            <person name="Takano H."/>
            <person name="Misumi O."/>
            <person name="Terasawa K."/>
            <person name="Matsuzaki M."/>
            <person name="Maruyama S."/>
            <person name="Nishida K."/>
            <person name="Yagisawa F."/>
            <person name="Yoshida Y."/>
            <person name="Fujiwara T."/>
            <person name="Takio S."/>
            <person name="Tamura K."/>
            <person name="Chung S.J."/>
            <person name="Nakamura S."/>
            <person name="Kuroiwa H."/>
            <person name="Tanaka K."/>
            <person name="Sato N."/>
            <person name="Kuroiwa T."/>
        </authorList>
    </citation>
    <scope>NUCLEOTIDE SEQUENCE [LARGE SCALE GENOMIC DNA]</scope>
    <source>
        <strain evidence="9 10">10D</strain>
    </source>
</reference>
<keyword evidence="3" id="KW-0479">Metal-binding</keyword>
<dbReference type="STRING" id="280699.M1V6X0"/>
<dbReference type="Proteomes" id="UP000007014">
    <property type="component" value="Chromosome 18"/>
</dbReference>
<keyword evidence="4" id="KW-0378">Hydrolase</keyword>
<sequence>MEVQRCAACSLNSLERDCALLVVDVQNDFADKRGALYVTDGEQVVPLANRLRRLFQTVVFTKDWHPRKHISFASSHPGKRPFEQVEVSDNSIEKRVLWPDHCVQNTWGAELHSDLVVDKDRDIIFEKGTTVDRDSYSAFRDETGTETGLRHILDTLGIKRVFICGLAYDYCVGLTALDAIAIGFDVLLVENATKAITIDGFKCMRQKLLQNGVRLVHFEQSQQAFFESISKEDNL</sequence>
<organism evidence="9 10">
    <name type="scientific">Cyanidioschyzon merolae (strain NIES-3377 / 10D)</name>
    <name type="common">Unicellular red alga</name>
    <dbReference type="NCBI Taxonomy" id="280699"/>
    <lineage>
        <taxon>Eukaryota</taxon>
        <taxon>Rhodophyta</taxon>
        <taxon>Bangiophyceae</taxon>
        <taxon>Cyanidiales</taxon>
        <taxon>Cyanidiaceae</taxon>
        <taxon>Cyanidioschyzon</taxon>
    </lineage>
</organism>
<dbReference type="GO" id="GO:0046872">
    <property type="term" value="F:metal ion binding"/>
    <property type="evidence" value="ECO:0007669"/>
    <property type="project" value="UniProtKB-KW"/>
</dbReference>
<feature type="domain" description="Isochorismatase-like" evidence="8">
    <location>
        <begin position="18"/>
        <end position="200"/>
    </location>
</feature>
<evidence type="ECO:0000256" key="4">
    <source>
        <dbReference type="ARBA" id="ARBA00022801"/>
    </source>
</evidence>
<dbReference type="RefSeq" id="XP_005538621.1">
    <property type="nucleotide sequence ID" value="XM_005538564.1"/>
</dbReference>
<dbReference type="OrthoDB" id="1739143at2759"/>
<comment type="pathway">
    <text evidence="5">Cofactor biosynthesis; nicotinate biosynthesis; nicotinate from nicotinamide: step 1/1.</text>
</comment>
<evidence type="ECO:0000256" key="1">
    <source>
        <dbReference type="ARBA" id="ARBA00006336"/>
    </source>
</evidence>
<reference evidence="9 10" key="1">
    <citation type="journal article" date="2004" name="Nature">
        <title>Genome sequence of the ultrasmall unicellular red alga Cyanidioschyzon merolae 10D.</title>
        <authorList>
            <person name="Matsuzaki M."/>
            <person name="Misumi O."/>
            <person name="Shin-i T."/>
            <person name="Maruyama S."/>
            <person name="Takahara M."/>
            <person name="Miyagishima S."/>
            <person name="Mori T."/>
            <person name="Nishida K."/>
            <person name="Yagisawa F."/>
            <person name="Nishida K."/>
            <person name="Yoshida Y."/>
            <person name="Nishimura Y."/>
            <person name="Nakao S."/>
            <person name="Kobayashi T."/>
            <person name="Momoyama Y."/>
            <person name="Higashiyama T."/>
            <person name="Minoda A."/>
            <person name="Sano M."/>
            <person name="Nomoto H."/>
            <person name="Oishi K."/>
            <person name="Hayashi H."/>
            <person name="Ohta F."/>
            <person name="Nishizaka S."/>
            <person name="Haga S."/>
            <person name="Miura S."/>
            <person name="Morishita T."/>
            <person name="Kabeya Y."/>
            <person name="Terasawa K."/>
            <person name="Suzuki Y."/>
            <person name="Ishii Y."/>
            <person name="Asakawa S."/>
            <person name="Takano H."/>
            <person name="Ohta N."/>
            <person name="Kuroiwa H."/>
            <person name="Tanaka K."/>
            <person name="Shimizu N."/>
            <person name="Sugano S."/>
            <person name="Sato N."/>
            <person name="Nozaki H."/>
            <person name="Ogasawara N."/>
            <person name="Kohara Y."/>
            <person name="Kuroiwa T."/>
        </authorList>
    </citation>
    <scope>NUCLEOTIDE SEQUENCE [LARGE SCALE GENOMIC DNA]</scope>
    <source>
        <strain evidence="9 10">10D</strain>
    </source>
</reference>
<dbReference type="PANTHER" id="PTHR11080">
    <property type="entry name" value="PYRAZINAMIDASE/NICOTINAMIDASE"/>
    <property type="match status" value="1"/>
</dbReference>
<evidence type="ECO:0000256" key="6">
    <source>
        <dbReference type="ARBA" id="ARBA00039017"/>
    </source>
</evidence>
<dbReference type="SUPFAM" id="SSF52499">
    <property type="entry name" value="Isochorismatase-like hydrolases"/>
    <property type="match status" value="1"/>
</dbReference>
<dbReference type="GeneID" id="16997080"/>
<dbReference type="InterPro" id="IPR000868">
    <property type="entry name" value="Isochorismatase-like_dom"/>
</dbReference>
<evidence type="ECO:0000256" key="5">
    <source>
        <dbReference type="ARBA" id="ARBA00037900"/>
    </source>
</evidence>
<evidence type="ECO:0000256" key="3">
    <source>
        <dbReference type="ARBA" id="ARBA00022723"/>
    </source>
</evidence>
<name>M1V6X0_CYAM1</name>
<evidence type="ECO:0000313" key="10">
    <source>
        <dbReference type="Proteomes" id="UP000007014"/>
    </source>
</evidence>
<dbReference type="Gramene" id="CMR399CT">
    <property type="protein sequence ID" value="CMR399CT"/>
    <property type="gene ID" value="CMR399C"/>
</dbReference>
<dbReference type="GO" id="GO:0019363">
    <property type="term" value="P:pyridine nucleotide biosynthetic process"/>
    <property type="evidence" value="ECO:0007669"/>
    <property type="project" value="UniProtKB-KW"/>
</dbReference>
<dbReference type="InterPro" id="IPR036380">
    <property type="entry name" value="Isochorismatase-like_sf"/>
</dbReference>
<dbReference type="InterPro" id="IPR052347">
    <property type="entry name" value="Isochorismatase_Nicotinamidase"/>
</dbReference>
<dbReference type="HOGENOM" id="CLU_068979_13_1_1"/>
<dbReference type="EMBL" id="AP006500">
    <property type="protein sequence ID" value="BAM82585.1"/>
    <property type="molecule type" value="Genomic_DNA"/>
</dbReference>
<gene>
    <name evidence="9" type="ORF">CYME_CMR399C</name>
</gene>
<keyword evidence="2" id="KW-0662">Pyridine nucleotide biosynthesis</keyword>
<dbReference type="AlphaFoldDB" id="M1V6X0"/>
<evidence type="ECO:0000256" key="7">
    <source>
        <dbReference type="ARBA" id="ARBA00043224"/>
    </source>
</evidence>
<dbReference type="OMA" id="DFVDSWP"/>
<comment type="similarity">
    <text evidence="1">Belongs to the isochorismatase family.</text>
</comment>
<evidence type="ECO:0000259" key="8">
    <source>
        <dbReference type="Pfam" id="PF00857"/>
    </source>
</evidence>
<dbReference type="GO" id="GO:0008936">
    <property type="term" value="F:nicotinamidase activity"/>
    <property type="evidence" value="ECO:0007669"/>
    <property type="project" value="UniProtKB-EC"/>
</dbReference>
<dbReference type="Pfam" id="PF00857">
    <property type="entry name" value="Isochorismatase"/>
    <property type="match status" value="1"/>
</dbReference>
<dbReference type="PANTHER" id="PTHR11080:SF2">
    <property type="entry name" value="LD05707P"/>
    <property type="match status" value="1"/>
</dbReference>
<dbReference type="CDD" id="cd01011">
    <property type="entry name" value="nicotinamidase"/>
    <property type="match status" value="1"/>
</dbReference>
<keyword evidence="10" id="KW-1185">Reference proteome</keyword>
<dbReference type="EC" id="3.5.1.19" evidence="6"/>